<feature type="compositionally biased region" description="Low complexity" evidence="1">
    <location>
        <begin position="12"/>
        <end position="27"/>
    </location>
</feature>
<accession>A0AAI8YS92</accession>
<dbReference type="AlphaFoldDB" id="A0AAI8YS92"/>
<evidence type="ECO:0000313" key="3">
    <source>
        <dbReference type="Proteomes" id="UP001296104"/>
    </source>
</evidence>
<feature type="region of interest" description="Disordered" evidence="1">
    <location>
        <begin position="1"/>
        <end position="196"/>
    </location>
</feature>
<dbReference type="EMBL" id="CAVMBE010000004">
    <property type="protein sequence ID" value="CAK3812844.1"/>
    <property type="molecule type" value="Genomic_DNA"/>
</dbReference>
<feature type="compositionally biased region" description="Polar residues" evidence="1">
    <location>
        <begin position="175"/>
        <end position="193"/>
    </location>
</feature>
<sequence length="311" mass="34269">MHNGHSRYDLASSSSSAKSIHSSSDSDQGQKDQESVPALSTQRRSRPDSQVRFDLPPETGPNIQEIDTGEPAWTELGVEPPVAAEPTTDWLSGAWVDTGKKSKHGKKGVEEAPPPPPPPLPPPAPKKEKEDDPWGGFMSARNKKKVKKASKLAKKEEPTELPVEQERHENPNGARKTNNMQLEESNQSSSNGMTPDPAWGFVVADVTPVRQPQPSSFVRFVHPFDWSNRYGPGLTLEPMERGNGWVQHLPDRNIIALAAERRRSGLNNIPKAPSPLPDCGPRTVIDEPQPYLPDAPVGKSRVPRFSYVEDE</sequence>
<name>A0AAI8YS92_9PEZI</name>
<keyword evidence="3" id="KW-1185">Reference proteome</keyword>
<evidence type="ECO:0000256" key="1">
    <source>
        <dbReference type="SAM" id="MobiDB-lite"/>
    </source>
</evidence>
<protein>
    <submittedName>
        <fullName evidence="2">Uncharacterized protein</fullName>
    </submittedName>
</protein>
<dbReference type="Proteomes" id="UP001296104">
    <property type="component" value="Unassembled WGS sequence"/>
</dbReference>
<feature type="region of interest" description="Disordered" evidence="1">
    <location>
        <begin position="286"/>
        <end position="311"/>
    </location>
</feature>
<reference evidence="2" key="1">
    <citation type="submission" date="2023-11" db="EMBL/GenBank/DDBJ databases">
        <authorList>
            <person name="Alioto T."/>
            <person name="Alioto T."/>
            <person name="Gomez Garrido J."/>
        </authorList>
    </citation>
    <scope>NUCLEOTIDE SEQUENCE</scope>
</reference>
<evidence type="ECO:0000313" key="2">
    <source>
        <dbReference type="EMBL" id="CAK3812844.1"/>
    </source>
</evidence>
<feature type="compositionally biased region" description="Pro residues" evidence="1">
    <location>
        <begin position="112"/>
        <end position="124"/>
    </location>
</feature>
<feature type="compositionally biased region" description="Basic and acidic residues" evidence="1">
    <location>
        <begin position="153"/>
        <end position="170"/>
    </location>
</feature>
<feature type="compositionally biased region" description="Basic residues" evidence="1">
    <location>
        <begin position="141"/>
        <end position="152"/>
    </location>
</feature>
<organism evidence="2 3">
    <name type="scientific">Lecanosticta acicola</name>
    <dbReference type="NCBI Taxonomy" id="111012"/>
    <lineage>
        <taxon>Eukaryota</taxon>
        <taxon>Fungi</taxon>
        <taxon>Dikarya</taxon>
        <taxon>Ascomycota</taxon>
        <taxon>Pezizomycotina</taxon>
        <taxon>Dothideomycetes</taxon>
        <taxon>Dothideomycetidae</taxon>
        <taxon>Mycosphaerellales</taxon>
        <taxon>Mycosphaerellaceae</taxon>
        <taxon>Lecanosticta</taxon>
    </lineage>
</organism>
<comment type="caution">
    <text evidence="2">The sequence shown here is derived from an EMBL/GenBank/DDBJ whole genome shotgun (WGS) entry which is preliminary data.</text>
</comment>
<gene>
    <name evidence="2" type="ORF">LECACI_7A001053</name>
</gene>
<proteinExistence type="predicted"/>